<dbReference type="InterPro" id="IPR054545">
    <property type="entry name" value="ApeI-like"/>
</dbReference>
<dbReference type="Gene3D" id="3.10.129.10">
    <property type="entry name" value="Hotdog Thioesterase"/>
    <property type="match status" value="1"/>
</dbReference>
<evidence type="ECO:0000313" key="2">
    <source>
        <dbReference type="EMBL" id="NML25836.1"/>
    </source>
</evidence>
<comment type="caution">
    <text evidence="2">The sequence shown here is derived from an EMBL/GenBank/DDBJ whole genome shotgun (WGS) entry which is preliminary data.</text>
</comment>
<proteinExistence type="predicted"/>
<name>A0A848G4A4_9RHOO</name>
<keyword evidence="3" id="KW-1185">Reference proteome</keyword>
<sequence>MSELAWTVPAAHPAFAGHFPGRPILPGVVLLDQAIQLAAGVLSPGVSIQGLGNAKFFQPVAPGTRLVFRFPPATATAQAFEILDNDRLVASGSLSLSPRP</sequence>
<organism evidence="2 3">
    <name type="scientific">Zoogloea dura</name>
    <dbReference type="NCBI Taxonomy" id="2728840"/>
    <lineage>
        <taxon>Bacteria</taxon>
        <taxon>Pseudomonadati</taxon>
        <taxon>Pseudomonadota</taxon>
        <taxon>Betaproteobacteria</taxon>
        <taxon>Rhodocyclales</taxon>
        <taxon>Zoogloeaceae</taxon>
        <taxon>Zoogloea</taxon>
    </lineage>
</organism>
<dbReference type="EMBL" id="JABBGA010000005">
    <property type="protein sequence ID" value="NML25836.1"/>
    <property type="molecule type" value="Genomic_DNA"/>
</dbReference>
<dbReference type="AlphaFoldDB" id="A0A848G4A4"/>
<dbReference type="SUPFAM" id="SSF54637">
    <property type="entry name" value="Thioesterase/thiol ester dehydrase-isomerase"/>
    <property type="match status" value="1"/>
</dbReference>
<evidence type="ECO:0000313" key="3">
    <source>
        <dbReference type="Proteomes" id="UP000580043"/>
    </source>
</evidence>
<feature type="domain" description="ApeI dehydratase-like" evidence="1">
    <location>
        <begin position="3"/>
        <end position="92"/>
    </location>
</feature>
<dbReference type="Pfam" id="PF22818">
    <property type="entry name" value="ApeI-like"/>
    <property type="match status" value="1"/>
</dbReference>
<dbReference type="Proteomes" id="UP000580043">
    <property type="component" value="Unassembled WGS sequence"/>
</dbReference>
<evidence type="ECO:0000259" key="1">
    <source>
        <dbReference type="Pfam" id="PF22818"/>
    </source>
</evidence>
<dbReference type="RefSeq" id="WP_169145381.1">
    <property type="nucleotide sequence ID" value="NZ_JABBGA010000005.1"/>
</dbReference>
<protein>
    <submittedName>
        <fullName evidence="2">Beta-hydroxyacyl-ACP dehydratase</fullName>
    </submittedName>
</protein>
<gene>
    <name evidence="2" type="ORF">HHL15_08800</name>
</gene>
<reference evidence="2 3" key="1">
    <citation type="submission" date="2020-04" db="EMBL/GenBank/DDBJ databases">
        <title>Zoogloea sp. G-4-1-14 isolated from soil.</title>
        <authorList>
            <person name="Dahal R.H."/>
        </authorList>
    </citation>
    <scope>NUCLEOTIDE SEQUENCE [LARGE SCALE GENOMIC DNA]</scope>
    <source>
        <strain evidence="2 3">G-4-1-14</strain>
    </source>
</reference>
<accession>A0A848G4A4</accession>
<dbReference type="InterPro" id="IPR029069">
    <property type="entry name" value="HotDog_dom_sf"/>
</dbReference>
<dbReference type="GO" id="GO:0016829">
    <property type="term" value="F:lyase activity"/>
    <property type="evidence" value="ECO:0007669"/>
    <property type="project" value="UniProtKB-KW"/>
</dbReference>